<evidence type="ECO:0000259" key="7">
    <source>
        <dbReference type="PROSITE" id="PS51366"/>
    </source>
</evidence>
<keyword evidence="9" id="KW-1185">Reference proteome</keyword>
<keyword evidence="5" id="KW-0810">Translation regulation</keyword>
<evidence type="ECO:0000256" key="6">
    <source>
        <dbReference type="ARBA" id="ARBA00023242"/>
    </source>
</evidence>
<evidence type="ECO:0000313" key="9">
    <source>
        <dbReference type="Proteomes" id="UP001314170"/>
    </source>
</evidence>
<dbReference type="InterPro" id="IPR039778">
    <property type="entry name" value="PDCD4"/>
</dbReference>
<evidence type="ECO:0000256" key="5">
    <source>
        <dbReference type="ARBA" id="ARBA00022845"/>
    </source>
</evidence>
<dbReference type="Gene3D" id="1.25.40.180">
    <property type="match status" value="1"/>
</dbReference>
<organism evidence="8 9">
    <name type="scientific">Dovyalis caffra</name>
    <dbReference type="NCBI Taxonomy" id="77055"/>
    <lineage>
        <taxon>Eukaryota</taxon>
        <taxon>Viridiplantae</taxon>
        <taxon>Streptophyta</taxon>
        <taxon>Embryophyta</taxon>
        <taxon>Tracheophyta</taxon>
        <taxon>Spermatophyta</taxon>
        <taxon>Magnoliopsida</taxon>
        <taxon>eudicotyledons</taxon>
        <taxon>Gunneridae</taxon>
        <taxon>Pentapetalae</taxon>
        <taxon>rosids</taxon>
        <taxon>fabids</taxon>
        <taxon>Malpighiales</taxon>
        <taxon>Salicaceae</taxon>
        <taxon>Flacourtieae</taxon>
        <taxon>Dovyalis</taxon>
    </lineage>
</organism>
<comment type="similarity">
    <text evidence="2">Belongs to the PDCD4 family.</text>
</comment>
<keyword evidence="4" id="KW-0677">Repeat</keyword>
<reference evidence="8 9" key="1">
    <citation type="submission" date="2024-01" db="EMBL/GenBank/DDBJ databases">
        <authorList>
            <person name="Waweru B."/>
        </authorList>
    </citation>
    <scope>NUCLEOTIDE SEQUENCE [LARGE SCALE GENOMIC DNA]</scope>
</reference>
<comment type="caution">
    <text evidence="8">The sequence shown here is derived from an EMBL/GenBank/DDBJ whole genome shotgun (WGS) entry which is preliminary data.</text>
</comment>
<dbReference type="InterPro" id="IPR016024">
    <property type="entry name" value="ARM-type_fold"/>
</dbReference>
<accession>A0AAV1SJF7</accession>
<feature type="domain" description="MI" evidence="7">
    <location>
        <begin position="51"/>
        <end position="125"/>
    </location>
</feature>
<dbReference type="EMBL" id="CAWUPB010001194">
    <property type="protein sequence ID" value="CAK7352732.1"/>
    <property type="molecule type" value="Genomic_DNA"/>
</dbReference>
<comment type="subcellular location">
    <subcellularLocation>
        <location evidence="1">Cytoplasm</location>
    </subcellularLocation>
</comment>
<evidence type="ECO:0000256" key="4">
    <source>
        <dbReference type="ARBA" id="ARBA00022737"/>
    </source>
</evidence>
<dbReference type="PANTHER" id="PTHR12626">
    <property type="entry name" value="PROGRAMMED CELL DEATH 4"/>
    <property type="match status" value="1"/>
</dbReference>
<name>A0AAV1SJF7_9ROSI</name>
<dbReference type="GO" id="GO:0006417">
    <property type="term" value="P:regulation of translation"/>
    <property type="evidence" value="ECO:0007669"/>
    <property type="project" value="UniProtKB-KW"/>
</dbReference>
<evidence type="ECO:0000256" key="2">
    <source>
        <dbReference type="ARBA" id="ARBA00005497"/>
    </source>
</evidence>
<dbReference type="SUPFAM" id="SSF48371">
    <property type="entry name" value="ARM repeat"/>
    <property type="match status" value="1"/>
</dbReference>
<evidence type="ECO:0000256" key="1">
    <source>
        <dbReference type="ARBA" id="ARBA00004496"/>
    </source>
</evidence>
<dbReference type="InterPro" id="IPR003891">
    <property type="entry name" value="Initiation_fac_eIF4g_MI"/>
</dbReference>
<dbReference type="GO" id="GO:0045892">
    <property type="term" value="P:negative regulation of DNA-templated transcription"/>
    <property type="evidence" value="ECO:0007669"/>
    <property type="project" value="InterPro"/>
</dbReference>
<dbReference type="Pfam" id="PF02847">
    <property type="entry name" value="MA3"/>
    <property type="match status" value="1"/>
</dbReference>
<gene>
    <name evidence="8" type="ORF">DCAF_LOCUS24372</name>
</gene>
<dbReference type="AlphaFoldDB" id="A0AAV1SJF7"/>
<evidence type="ECO:0000313" key="8">
    <source>
        <dbReference type="EMBL" id="CAK7352732.1"/>
    </source>
</evidence>
<proteinExistence type="inferred from homology"/>
<keyword evidence="6" id="KW-0539">Nucleus</keyword>
<dbReference type="PROSITE" id="PS51366">
    <property type="entry name" value="MI"/>
    <property type="match status" value="1"/>
</dbReference>
<keyword evidence="3" id="KW-0963">Cytoplasm</keyword>
<dbReference type="GO" id="GO:0005737">
    <property type="term" value="C:cytoplasm"/>
    <property type="evidence" value="ECO:0007669"/>
    <property type="project" value="UniProtKB-SubCell"/>
</dbReference>
<dbReference type="Proteomes" id="UP001314170">
    <property type="component" value="Unassembled WGS sequence"/>
</dbReference>
<protein>
    <recommendedName>
        <fullName evidence="7">MI domain-containing protein</fullName>
    </recommendedName>
</protein>
<evidence type="ECO:0000256" key="3">
    <source>
        <dbReference type="ARBA" id="ARBA00022490"/>
    </source>
</evidence>
<dbReference type="PANTHER" id="PTHR12626:SF0">
    <property type="entry name" value="PROGRAMMED CELL DEATH PROTEIN 4"/>
    <property type="match status" value="1"/>
</dbReference>
<sequence length="125" mass="14347">MLLKSSDAKNVNEQPFYELQQQGHVFKLIFGNGLVRLWNLVGATILNPLDDYKKIVVSIIKEYFSIGDVEVATSDLRELGSTEYHSYFIKRLISMAIEMNDKEKEMVSDLDLKEMKKGLTKWGAK</sequence>